<keyword evidence="2" id="KW-1185">Reference proteome</keyword>
<organism evidence="1 2">
    <name type="scientific">Ganoderma sinense ZZ0214-1</name>
    <dbReference type="NCBI Taxonomy" id="1077348"/>
    <lineage>
        <taxon>Eukaryota</taxon>
        <taxon>Fungi</taxon>
        <taxon>Dikarya</taxon>
        <taxon>Basidiomycota</taxon>
        <taxon>Agaricomycotina</taxon>
        <taxon>Agaricomycetes</taxon>
        <taxon>Polyporales</taxon>
        <taxon>Polyporaceae</taxon>
        <taxon>Ganoderma</taxon>
    </lineage>
</organism>
<dbReference type="Proteomes" id="UP000230002">
    <property type="component" value="Unassembled WGS sequence"/>
</dbReference>
<evidence type="ECO:0000313" key="1">
    <source>
        <dbReference type="EMBL" id="PIL34794.1"/>
    </source>
</evidence>
<accession>A0A2G8SM02</accession>
<gene>
    <name evidence="1" type="ORF">GSI_02581</name>
</gene>
<comment type="caution">
    <text evidence="1">The sequence shown here is derived from an EMBL/GenBank/DDBJ whole genome shotgun (WGS) entry which is preliminary data.</text>
</comment>
<evidence type="ECO:0000313" key="2">
    <source>
        <dbReference type="Proteomes" id="UP000230002"/>
    </source>
</evidence>
<sequence>MVTEGGWTGGTVDRGAWIRLDHSWALRGRGKVLVVEVRRQRALPASKEAGEFVLRLELWVRLEKAGDCVEDLWLIGSEREPEHVGNVFELRLVLALERACECK</sequence>
<protein>
    <submittedName>
        <fullName evidence="1">Uncharacterized protein</fullName>
    </submittedName>
</protein>
<dbReference type="AlphaFoldDB" id="A0A2G8SM02"/>
<name>A0A2G8SM02_9APHY</name>
<proteinExistence type="predicted"/>
<dbReference type="EMBL" id="AYKW01000004">
    <property type="protein sequence ID" value="PIL34794.1"/>
    <property type="molecule type" value="Genomic_DNA"/>
</dbReference>
<reference evidence="1 2" key="1">
    <citation type="journal article" date="2015" name="Sci. Rep.">
        <title>Chromosome-level genome map provides insights into diverse defense mechanisms in the medicinal fungus Ganoderma sinense.</title>
        <authorList>
            <person name="Zhu Y."/>
            <person name="Xu J."/>
            <person name="Sun C."/>
            <person name="Zhou S."/>
            <person name="Xu H."/>
            <person name="Nelson D.R."/>
            <person name="Qian J."/>
            <person name="Song J."/>
            <person name="Luo H."/>
            <person name="Xiang L."/>
            <person name="Li Y."/>
            <person name="Xu Z."/>
            <person name="Ji A."/>
            <person name="Wang L."/>
            <person name="Lu S."/>
            <person name="Hayward A."/>
            <person name="Sun W."/>
            <person name="Li X."/>
            <person name="Schwartz D.C."/>
            <person name="Wang Y."/>
            <person name="Chen S."/>
        </authorList>
    </citation>
    <scope>NUCLEOTIDE SEQUENCE [LARGE SCALE GENOMIC DNA]</scope>
    <source>
        <strain evidence="1 2">ZZ0214-1</strain>
    </source>
</reference>